<dbReference type="OrthoDB" id="1647530at2759"/>
<keyword evidence="3" id="KW-1185">Reference proteome</keyword>
<reference evidence="2 3" key="1">
    <citation type="journal article" date="2014" name="Nature">
        <title>The genome of the recently domesticated crop plant sugar beet (Beta vulgaris).</title>
        <authorList>
            <person name="Dohm J.C."/>
            <person name="Minoche A.E."/>
            <person name="Holtgrawe D."/>
            <person name="Capella-Gutierrez S."/>
            <person name="Zakrzewski F."/>
            <person name="Tafer H."/>
            <person name="Rupp O."/>
            <person name="Sorensen T.R."/>
            <person name="Stracke R."/>
            <person name="Reinhardt R."/>
            <person name="Goesmann A."/>
            <person name="Kraft T."/>
            <person name="Schulz B."/>
            <person name="Stadler P.F."/>
            <person name="Schmidt T."/>
            <person name="Gabaldon T."/>
            <person name="Lehrach H."/>
            <person name="Weisshaar B."/>
            <person name="Himmelbauer H."/>
        </authorList>
    </citation>
    <scope>NUCLEOTIDE SEQUENCE [LARGE SCALE GENOMIC DNA]</scope>
    <source>
        <tissue evidence="2">Taproot</tissue>
    </source>
</reference>
<accession>A0A0J8BBP6</accession>
<dbReference type="Pfam" id="PF12937">
    <property type="entry name" value="F-box-like"/>
    <property type="match status" value="1"/>
</dbReference>
<dbReference type="PROSITE" id="PS50181">
    <property type="entry name" value="FBOX"/>
    <property type="match status" value="1"/>
</dbReference>
<dbReference type="Gramene" id="KMS98331">
    <property type="protein sequence ID" value="KMS98331"/>
    <property type="gene ID" value="BVRB_4g093450"/>
</dbReference>
<dbReference type="AlphaFoldDB" id="A0A0J8BBP6"/>
<dbReference type="eggNOG" id="ENOG502QQFG">
    <property type="taxonomic scope" value="Eukaryota"/>
</dbReference>
<evidence type="ECO:0000259" key="1">
    <source>
        <dbReference type="PROSITE" id="PS50181"/>
    </source>
</evidence>
<dbReference type="KEGG" id="bvg:104907273"/>
<dbReference type="Proteomes" id="UP000035740">
    <property type="component" value="Unassembled WGS sequence"/>
</dbReference>
<dbReference type="PANTHER" id="PTHR48155">
    <property type="entry name" value="OS09G0497600 PROTEIN"/>
    <property type="match status" value="1"/>
</dbReference>
<protein>
    <recommendedName>
        <fullName evidence="1">F-box domain-containing protein</fullName>
    </recommendedName>
</protein>
<evidence type="ECO:0000313" key="2">
    <source>
        <dbReference type="EMBL" id="KMS98331.1"/>
    </source>
</evidence>
<dbReference type="OMA" id="ACAKYKF"/>
<dbReference type="InterPro" id="IPR001810">
    <property type="entry name" value="F-box_dom"/>
</dbReference>
<dbReference type="SUPFAM" id="SSF81383">
    <property type="entry name" value="F-box domain"/>
    <property type="match status" value="1"/>
</dbReference>
<evidence type="ECO:0000313" key="3">
    <source>
        <dbReference type="Proteomes" id="UP000035740"/>
    </source>
</evidence>
<sequence>MTNACEIATSYDNPLGKLPDHLLVEIFIRVPVTDWEKVSCVKKHWADLFKEECLWHAALVKTYPFAGLAKRWPGPIPRGISKRRFTALYISRHIFVLDDGMDEIVGHTYLFLKEQLEISTMPPPSTILHGTIIDQFIACGKSRERAHELASLIWLAVIDNLEEDERTFHLLKRLALEGNVFLPFPYSRSSKVLWRIFEKLFTDFRDCLNHVDYYDLLASAKSRFQPIPSTWLGY</sequence>
<gene>
    <name evidence="2" type="ORF">BVRB_4g093450</name>
</gene>
<name>A0A0J8BBP6_BETVV</name>
<feature type="domain" description="F-box" evidence="1">
    <location>
        <begin position="12"/>
        <end position="58"/>
    </location>
</feature>
<proteinExistence type="predicted"/>
<organism evidence="2 3">
    <name type="scientific">Beta vulgaris subsp. vulgaris</name>
    <name type="common">Beet</name>
    <dbReference type="NCBI Taxonomy" id="3555"/>
    <lineage>
        <taxon>Eukaryota</taxon>
        <taxon>Viridiplantae</taxon>
        <taxon>Streptophyta</taxon>
        <taxon>Embryophyta</taxon>
        <taxon>Tracheophyta</taxon>
        <taxon>Spermatophyta</taxon>
        <taxon>Magnoliopsida</taxon>
        <taxon>eudicotyledons</taxon>
        <taxon>Gunneridae</taxon>
        <taxon>Pentapetalae</taxon>
        <taxon>Caryophyllales</taxon>
        <taxon>Chenopodiaceae</taxon>
        <taxon>Betoideae</taxon>
        <taxon>Beta</taxon>
    </lineage>
</organism>
<dbReference type="PANTHER" id="PTHR48155:SF1">
    <property type="entry name" value="F-BOX DOMAIN-CONTAINING PROTEIN"/>
    <property type="match status" value="1"/>
</dbReference>
<dbReference type="Gene3D" id="1.20.1280.50">
    <property type="match status" value="1"/>
</dbReference>
<dbReference type="EMBL" id="KQ090256">
    <property type="protein sequence ID" value="KMS98331.1"/>
    <property type="molecule type" value="Genomic_DNA"/>
</dbReference>
<dbReference type="InterPro" id="IPR036047">
    <property type="entry name" value="F-box-like_dom_sf"/>
</dbReference>